<dbReference type="EMBL" id="JACSDY010000005">
    <property type="protein sequence ID" value="KAF7427174.1"/>
    <property type="molecule type" value="Genomic_DNA"/>
</dbReference>
<dbReference type="Proteomes" id="UP000600918">
    <property type="component" value="Unassembled WGS sequence"/>
</dbReference>
<protein>
    <submittedName>
        <fullName evidence="1">Uncharacterized protein</fullName>
    </submittedName>
</protein>
<reference evidence="1" key="1">
    <citation type="journal article" date="2020" name="G3 (Bethesda)">
        <title>High-Quality Assemblies for Three Invasive Social Wasps from the &lt;i&gt;Vespula&lt;/i&gt; Genus.</title>
        <authorList>
            <person name="Harrop T.W.R."/>
            <person name="Guhlin J."/>
            <person name="McLaughlin G.M."/>
            <person name="Permina E."/>
            <person name="Stockwell P."/>
            <person name="Gilligan J."/>
            <person name="Le Lec M.F."/>
            <person name="Gruber M.A.M."/>
            <person name="Quinn O."/>
            <person name="Lovegrove M."/>
            <person name="Duncan E.J."/>
            <person name="Remnant E.J."/>
            <person name="Van Eeckhoven J."/>
            <person name="Graham B."/>
            <person name="Knapp R.A."/>
            <person name="Langford K.W."/>
            <person name="Kronenberg Z."/>
            <person name="Press M.O."/>
            <person name="Eacker S.M."/>
            <person name="Wilson-Rankin E.E."/>
            <person name="Purcell J."/>
            <person name="Lester P.J."/>
            <person name="Dearden P.K."/>
        </authorList>
    </citation>
    <scope>NUCLEOTIDE SEQUENCE</scope>
    <source>
        <strain evidence="1">Volc-1</strain>
    </source>
</reference>
<evidence type="ECO:0000313" key="2">
    <source>
        <dbReference type="Proteomes" id="UP000600918"/>
    </source>
</evidence>
<accession>A0A834UB00</accession>
<gene>
    <name evidence="1" type="ORF">H0235_006868</name>
</gene>
<keyword evidence="2" id="KW-1185">Reference proteome</keyword>
<evidence type="ECO:0000313" key="1">
    <source>
        <dbReference type="EMBL" id="KAF7427174.1"/>
    </source>
</evidence>
<proteinExistence type="predicted"/>
<dbReference type="AlphaFoldDB" id="A0A834UB00"/>
<organism evidence="1 2">
    <name type="scientific">Vespula pensylvanica</name>
    <name type="common">Western yellow jacket</name>
    <name type="synonym">Wasp</name>
    <dbReference type="NCBI Taxonomy" id="30213"/>
    <lineage>
        <taxon>Eukaryota</taxon>
        <taxon>Metazoa</taxon>
        <taxon>Ecdysozoa</taxon>
        <taxon>Arthropoda</taxon>
        <taxon>Hexapoda</taxon>
        <taxon>Insecta</taxon>
        <taxon>Pterygota</taxon>
        <taxon>Neoptera</taxon>
        <taxon>Endopterygota</taxon>
        <taxon>Hymenoptera</taxon>
        <taxon>Apocrita</taxon>
        <taxon>Aculeata</taxon>
        <taxon>Vespoidea</taxon>
        <taxon>Vespidae</taxon>
        <taxon>Vespinae</taxon>
        <taxon>Vespula</taxon>
    </lineage>
</organism>
<comment type="caution">
    <text evidence="1">The sequence shown here is derived from an EMBL/GenBank/DDBJ whole genome shotgun (WGS) entry which is preliminary data.</text>
</comment>
<name>A0A834UB00_VESPE</name>
<sequence length="112" mass="12814">MKFELNRDKVHSRKLESFTVFKTIRHSSSLAFTAEPLTAYAAYVVYLADRTIISQKLDKTQLSDLSRTSKNFKTRKGRFDNTILNSSKGKKLIALKSPVTKLKVENMGKEAW</sequence>